<dbReference type="EC" id="3.6.4.13" evidence="6"/>
<dbReference type="AlphaFoldDB" id="A0A7S0NQY3"/>
<dbReference type="InterPro" id="IPR027417">
    <property type="entry name" value="P-loop_NTPase"/>
</dbReference>
<dbReference type="SMART" id="SM01178">
    <property type="entry name" value="DUF4217"/>
    <property type="match status" value="1"/>
</dbReference>
<gene>
    <name evidence="9" type="ORF">CLEP1334_LOCUS2816</name>
</gene>
<evidence type="ECO:0000256" key="6">
    <source>
        <dbReference type="RuleBase" id="RU365068"/>
    </source>
</evidence>
<keyword evidence="5 6" id="KW-0694">RNA-binding</keyword>
<comment type="function">
    <text evidence="6">RNA helicase.</text>
</comment>
<dbReference type="SUPFAM" id="SSF52540">
    <property type="entry name" value="P-loop containing nucleoside triphosphate hydrolases"/>
    <property type="match status" value="1"/>
</dbReference>
<feature type="region of interest" description="Disordered" evidence="7">
    <location>
        <begin position="181"/>
        <end position="233"/>
    </location>
</feature>
<accession>A0A7S0NQY3</accession>
<dbReference type="EMBL" id="HBER01005629">
    <property type="protein sequence ID" value="CAD8527595.1"/>
    <property type="molecule type" value="Transcribed_RNA"/>
</dbReference>
<evidence type="ECO:0000313" key="9">
    <source>
        <dbReference type="EMBL" id="CAD8527595.1"/>
    </source>
</evidence>
<evidence type="ECO:0000256" key="7">
    <source>
        <dbReference type="SAM" id="MobiDB-lite"/>
    </source>
</evidence>
<comment type="domain">
    <text evidence="6">The Q motif is unique to and characteristic of the DEAD box family of RNA helicases and controls ATP binding and hydrolysis.</text>
</comment>
<comment type="similarity">
    <text evidence="6">Belongs to the DEAD box helicase family.</text>
</comment>
<proteinExistence type="inferred from homology"/>
<sequence>MPHQLRMRAFRAFRALESGVLLCTDVAARGLNLQGVHWTVQYDLPQDPTEYVHRVGRAARLGELGRALLLLQPTEAPFLTLLRDAGMRLDELSFASLQAALCPGGKARDIYLMELALQKQFEARVIAEPFLHSAACAAFTAYIRAYATHAKAVQRLLHVGQLHLGHVAKSFALREPPSILTRQQHKKAVKSKRPTLPKDQGAASNAKRHKSTSRIQKMSSVSSALSEFSAALD</sequence>
<organism evidence="9">
    <name type="scientific">Calcidiscus leptoporus</name>
    <dbReference type="NCBI Taxonomy" id="127549"/>
    <lineage>
        <taxon>Eukaryota</taxon>
        <taxon>Haptista</taxon>
        <taxon>Haptophyta</taxon>
        <taxon>Prymnesiophyceae</taxon>
        <taxon>Coccolithales</taxon>
        <taxon>Calcidiscaceae</taxon>
        <taxon>Calcidiscus</taxon>
    </lineage>
</organism>
<keyword evidence="1 6" id="KW-0547">Nucleotide-binding</keyword>
<protein>
    <recommendedName>
        <fullName evidence="6">ATP-dependent RNA helicase</fullName>
        <ecNumber evidence="6">3.6.4.13</ecNumber>
    </recommendedName>
</protein>
<dbReference type="InterPro" id="IPR001650">
    <property type="entry name" value="Helicase_C-like"/>
</dbReference>
<feature type="domain" description="Helicase C-terminal" evidence="8">
    <location>
        <begin position="1"/>
        <end position="116"/>
    </location>
</feature>
<evidence type="ECO:0000256" key="3">
    <source>
        <dbReference type="ARBA" id="ARBA00022806"/>
    </source>
</evidence>
<dbReference type="GO" id="GO:0005524">
    <property type="term" value="F:ATP binding"/>
    <property type="evidence" value="ECO:0007669"/>
    <property type="project" value="UniProtKB-UniRule"/>
</dbReference>
<evidence type="ECO:0000256" key="1">
    <source>
        <dbReference type="ARBA" id="ARBA00022741"/>
    </source>
</evidence>
<dbReference type="GO" id="GO:0003724">
    <property type="term" value="F:RNA helicase activity"/>
    <property type="evidence" value="ECO:0007669"/>
    <property type="project" value="UniProtKB-EC"/>
</dbReference>
<dbReference type="GO" id="GO:0003723">
    <property type="term" value="F:RNA binding"/>
    <property type="evidence" value="ECO:0007669"/>
    <property type="project" value="UniProtKB-UniRule"/>
</dbReference>
<dbReference type="CDD" id="cd18787">
    <property type="entry name" value="SF2_C_DEAD"/>
    <property type="match status" value="1"/>
</dbReference>
<keyword evidence="3 6" id="KW-0347">Helicase</keyword>
<dbReference type="InterPro" id="IPR025313">
    <property type="entry name" value="SPB4-like_CTE"/>
</dbReference>
<dbReference type="Pfam" id="PF13959">
    <property type="entry name" value="CTE_SPB4"/>
    <property type="match status" value="1"/>
</dbReference>
<comment type="catalytic activity">
    <reaction evidence="6">
        <text>ATP + H2O = ADP + phosphate + H(+)</text>
        <dbReference type="Rhea" id="RHEA:13065"/>
        <dbReference type="ChEBI" id="CHEBI:15377"/>
        <dbReference type="ChEBI" id="CHEBI:15378"/>
        <dbReference type="ChEBI" id="CHEBI:30616"/>
        <dbReference type="ChEBI" id="CHEBI:43474"/>
        <dbReference type="ChEBI" id="CHEBI:456216"/>
        <dbReference type="EC" id="3.6.4.13"/>
    </reaction>
</comment>
<evidence type="ECO:0000256" key="2">
    <source>
        <dbReference type="ARBA" id="ARBA00022801"/>
    </source>
</evidence>
<dbReference type="PANTHER" id="PTHR24031">
    <property type="entry name" value="RNA HELICASE"/>
    <property type="match status" value="1"/>
</dbReference>
<dbReference type="PROSITE" id="PS51194">
    <property type="entry name" value="HELICASE_CTER"/>
    <property type="match status" value="1"/>
</dbReference>
<dbReference type="SMART" id="SM00490">
    <property type="entry name" value="HELICc"/>
    <property type="match status" value="1"/>
</dbReference>
<dbReference type="Pfam" id="PF00271">
    <property type="entry name" value="Helicase_C"/>
    <property type="match status" value="1"/>
</dbReference>
<dbReference type="Gene3D" id="3.40.50.300">
    <property type="entry name" value="P-loop containing nucleotide triphosphate hydrolases"/>
    <property type="match status" value="1"/>
</dbReference>
<feature type="compositionally biased region" description="Low complexity" evidence="7">
    <location>
        <begin position="219"/>
        <end position="233"/>
    </location>
</feature>
<keyword evidence="4 6" id="KW-0067">ATP-binding</keyword>
<feature type="compositionally biased region" description="Basic residues" evidence="7">
    <location>
        <begin position="183"/>
        <end position="195"/>
    </location>
</feature>
<reference evidence="9" key="1">
    <citation type="submission" date="2021-01" db="EMBL/GenBank/DDBJ databases">
        <authorList>
            <person name="Corre E."/>
            <person name="Pelletier E."/>
            <person name="Niang G."/>
            <person name="Scheremetjew M."/>
            <person name="Finn R."/>
            <person name="Kale V."/>
            <person name="Holt S."/>
            <person name="Cochrane G."/>
            <person name="Meng A."/>
            <person name="Brown T."/>
            <person name="Cohen L."/>
        </authorList>
    </citation>
    <scope>NUCLEOTIDE SEQUENCE</scope>
    <source>
        <strain evidence="9">RCC1130</strain>
    </source>
</reference>
<name>A0A7S0NQY3_9EUKA</name>
<evidence type="ECO:0000259" key="8">
    <source>
        <dbReference type="PROSITE" id="PS51194"/>
    </source>
</evidence>
<keyword evidence="2 6" id="KW-0378">Hydrolase</keyword>
<dbReference type="GO" id="GO:0016787">
    <property type="term" value="F:hydrolase activity"/>
    <property type="evidence" value="ECO:0007669"/>
    <property type="project" value="UniProtKB-KW"/>
</dbReference>
<evidence type="ECO:0000256" key="5">
    <source>
        <dbReference type="ARBA" id="ARBA00022884"/>
    </source>
</evidence>
<evidence type="ECO:0000256" key="4">
    <source>
        <dbReference type="ARBA" id="ARBA00022840"/>
    </source>
</evidence>